<evidence type="ECO:0000313" key="6">
    <source>
        <dbReference type="EMBL" id="SKC04921.1"/>
    </source>
</evidence>
<dbReference type="PANTHER" id="PTHR13504">
    <property type="entry name" value="FIDO DOMAIN-CONTAINING PROTEIN DDB_G0283145"/>
    <property type="match status" value="1"/>
</dbReference>
<keyword evidence="7" id="KW-1185">Reference proteome</keyword>
<evidence type="ECO:0000313" key="7">
    <source>
        <dbReference type="Proteomes" id="UP000190897"/>
    </source>
</evidence>
<name>A0A1T5G9C6_9BACT</name>
<feature type="active site" evidence="1">
    <location>
        <position position="180"/>
    </location>
</feature>
<dbReference type="InterPro" id="IPR040198">
    <property type="entry name" value="Fido_containing"/>
</dbReference>
<feature type="binding site" evidence="2">
    <location>
        <begin position="184"/>
        <end position="191"/>
    </location>
    <ligand>
        <name>ATP</name>
        <dbReference type="ChEBI" id="CHEBI:30616"/>
    </ligand>
</feature>
<dbReference type="Proteomes" id="UP000190897">
    <property type="component" value="Unassembled WGS sequence"/>
</dbReference>
<dbReference type="PANTHER" id="PTHR13504:SF38">
    <property type="entry name" value="FIDO DOMAIN-CONTAINING PROTEIN"/>
    <property type="match status" value="1"/>
</dbReference>
<dbReference type="EMBL" id="FUZA01000005">
    <property type="protein sequence ID" value="SKC04921.1"/>
    <property type="molecule type" value="Genomic_DNA"/>
</dbReference>
<dbReference type="InterPro" id="IPR036597">
    <property type="entry name" value="Fido-like_dom_sf"/>
</dbReference>
<evidence type="ECO:0000256" key="2">
    <source>
        <dbReference type="PIRSR" id="PIRSR640198-2"/>
    </source>
</evidence>
<feature type="site" description="Important for autoinhibition of adenylyltransferase activity" evidence="3">
    <location>
        <position position="37"/>
    </location>
</feature>
<reference evidence="7" key="1">
    <citation type="submission" date="2017-02" db="EMBL/GenBank/DDBJ databases">
        <authorList>
            <person name="Varghese N."/>
            <person name="Submissions S."/>
        </authorList>
    </citation>
    <scope>NUCLEOTIDE SEQUENCE [LARGE SCALE GENOMIC DNA]</scope>
    <source>
        <strain evidence="7">DSM 22270</strain>
    </source>
</reference>
<gene>
    <name evidence="6" type="ORF">SAMN05660293_03800</name>
</gene>
<dbReference type="RefSeq" id="WP_082216307.1">
    <property type="nucleotide sequence ID" value="NZ_FUZA01000005.1"/>
</dbReference>
<keyword evidence="2" id="KW-0547">Nucleotide-binding</keyword>
<protein>
    <submittedName>
        <fullName evidence="6">Fic/DOC family protein</fullName>
    </submittedName>
</protein>
<dbReference type="Gene3D" id="1.10.3290.10">
    <property type="entry name" value="Fido-like domain"/>
    <property type="match status" value="1"/>
</dbReference>
<evidence type="ECO:0000256" key="4">
    <source>
        <dbReference type="PIRSR" id="PIRSR640198-4"/>
    </source>
</evidence>
<evidence type="ECO:0000259" key="5">
    <source>
        <dbReference type="PROSITE" id="PS51459"/>
    </source>
</evidence>
<accession>A0A1T5G9C6</accession>
<dbReference type="InterPro" id="IPR003812">
    <property type="entry name" value="Fido"/>
</dbReference>
<feature type="domain" description="Fido" evidence="5">
    <location>
        <begin position="98"/>
        <end position="238"/>
    </location>
</feature>
<keyword evidence="2" id="KW-0067">ATP-binding</keyword>
<evidence type="ECO:0000256" key="1">
    <source>
        <dbReference type="PIRSR" id="PIRSR640198-1"/>
    </source>
</evidence>
<sequence>MELLEKLTVHYQEITNHVIDYEKYNLYAISHHSTVIEGNTLTETETQIFLDEGLTANGKPLIHHLMLKDHLDALQFIIERASEKQPLNISFIKEIGSLVMKNTGTAHNTALGTFDSGKGDFRLLNVSAGIGGKSYLNYSKVPAAMEALCSEFSKKLTADLSLAEINDLAFLLHYQFVTIHPFADGNGRTGRLLMNFVQALYNKPLTMISSQNKVGYIESLVQTRQQEDIEIFLGFMREQHLAYLKQEIERLSDTTPPKKNFKGLGLFF</sequence>
<dbReference type="SUPFAM" id="SSF140931">
    <property type="entry name" value="Fic-like"/>
    <property type="match status" value="1"/>
</dbReference>
<organism evidence="6 7">
    <name type="scientific">Dyadobacter psychrophilus</name>
    <dbReference type="NCBI Taxonomy" id="651661"/>
    <lineage>
        <taxon>Bacteria</taxon>
        <taxon>Pseudomonadati</taxon>
        <taxon>Bacteroidota</taxon>
        <taxon>Cytophagia</taxon>
        <taxon>Cytophagales</taxon>
        <taxon>Spirosomataceae</taxon>
        <taxon>Dyadobacter</taxon>
    </lineage>
</organism>
<evidence type="ECO:0000256" key="3">
    <source>
        <dbReference type="PIRSR" id="PIRSR640198-3"/>
    </source>
</evidence>
<feature type="glycosylation site" description="N-linked (GlcNAc...) asparagine" evidence="4">
    <location>
        <position position="88"/>
    </location>
</feature>
<dbReference type="GO" id="GO:0005524">
    <property type="term" value="F:ATP binding"/>
    <property type="evidence" value="ECO:0007669"/>
    <property type="project" value="UniProtKB-KW"/>
</dbReference>
<dbReference type="PROSITE" id="PS51459">
    <property type="entry name" value="FIDO"/>
    <property type="match status" value="1"/>
</dbReference>
<dbReference type="Pfam" id="PF02661">
    <property type="entry name" value="Fic"/>
    <property type="match status" value="1"/>
</dbReference>
<proteinExistence type="predicted"/>
<dbReference type="STRING" id="651661.SAMN05660293_03800"/>
<dbReference type="AlphaFoldDB" id="A0A1T5G9C6"/>